<protein>
    <submittedName>
        <fullName evidence="2">Uncharacterized protein</fullName>
    </submittedName>
</protein>
<organism evidence="2 3">
    <name type="scientific">Brachyspira aalborgi</name>
    <dbReference type="NCBI Taxonomy" id="29522"/>
    <lineage>
        <taxon>Bacteria</taxon>
        <taxon>Pseudomonadati</taxon>
        <taxon>Spirochaetota</taxon>
        <taxon>Spirochaetia</taxon>
        <taxon>Brachyspirales</taxon>
        <taxon>Brachyspiraceae</taxon>
        <taxon>Brachyspira</taxon>
    </lineage>
</organism>
<keyword evidence="1" id="KW-0812">Transmembrane</keyword>
<gene>
    <name evidence="2" type="ORF">EPJ80_01305</name>
</gene>
<name>A0A5C8CMG0_9SPIR</name>
<feature type="transmembrane region" description="Helical" evidence="1">
    <location>
        <begin position="6"/>
        <end position="22"/>
    </location>
</feature>
<sequence length="172" mass="20404">MQYIFIIAVIFLVIAVLLLITNKRTISFDKYWINLIKEKIVKADKNYTFQKDGEIIIDNKKKLNFIKAISNNMAVYSHSDYINKFMLVFSGYSSVKVTFMEGYIVENNKLYYTYAYKKSYYNKLHLWMQKNGVFESKEVWVAKKNINWKTFPAPTINDINWEKKAMIGDILN</sequence>
<dbReference type="AlphaFoldDB" id="A0A5C8CMG0"/>
<keyword evidence="1" id="KW-1133">Transmembrane helix</keyword>
<accession>A0A5C8CMG0</accession>
<evidence type="ECO:0000313" key="2">
    <source>
        <dbReference type="EMBL" id="TXJ13411.1"/>
    </source>
</evidence>
<proteinExistence type="predicted"/>
<reference evidence="2 3" key="1">
    <citation type="journal article" date="1992" name="Lakartidningen">
        <title>[Penicillin V and not amoxicillin is the first choice preparation in acute otitis].</title>
        <authorList>
            <person name="Kamme C."/>
            <person name="Lundgren K."/>
            <person name="Prellner K."/>
        </authorList>
    </citation>
    <scope>NUCLEOTIDE SEQUENCE [LARGE SCALE GENOMIC DNA]</scope>
    <source>
        <strain evidence="2 3">W1</strain>
    </source>
</reference>
<dbReference type="EMBL" id="SAXT01000001">
    <property type="protein sequence ID" value="TXJ13411.1"/>
    <property type="molecule type" value="Genomic_DNA"/>
</dbReference>
<keyword evidence="1" id="KW-0472">Membrane</keyword>
<evidence type="ECO:0000313" key="3">
    <source>
        <dbReference type="Proteomes" id="UP000325116"/>
    </source>
</evidence>
<dbReference type="RefSeq" id="WP_147757583.1">
    <property type="nucleotide sequence ID" value="NZ_SAXT01000001.1"/>
</dbReference>
<comment type="caution">
    <text evidence="2">The sequence shown here is derived from an EMBL/GenBank/DDBJ whole genome shotgun (WGS) entry which is preliminary data.</text>
</comment>
<dbReference type="Proteomes" id="UP000325116">
    <property type="component" value="Unassembled WGS sequence"/>
</dbReference>
<evidence type="ECO:0000256" key="1">
    <source>
        <dbReference type="SAM" id="Phobius"/>
    </source>
</evidence>